<protein>
    <submittedName>
        <fullName evidence="4">Initiation factor 2B related protein</fullName>
    </submittedName>
</protein>
<dbReference type="OrthoDB" id="206213at2759"/>
<dbReference type="RefSeq" id="XP_013906290.1">
    <property type="nucleotide sequence ID" value="XM_014050836.1"/>
</dbReference>
<dbReference type="EMBL" id="KK100277">
    <property type="protein sequence ID" value="KIZ07271.1"/>
    <property type="molecule type" value="Genomic_DNA"/>
</dbReference>
<feature type="region of interest" description="Disordered" evidence="3">
    <location>
        <begin position="227"/>
        <end position="249"/>
    </location>
</feature>
<evidence type="ECO:0000256" key="2">
    <source>
        <dbReference type="RuleBase" id="RU003814"/>
    </source>
</evidence>
<dbReference type="GO" id="GO:0046523">
    <property type="term" value="F:S-methyl-5-thioribose-1-phosphate isomerase activity"/>
    <property type="evidence" value="ECO:0007669"/>
    <property type="project" value="TreeGrafter"/>
</dbReference>
<evidence type="ECO:0000256" key="3">
    <source>
        <dbReference type="SAM" id="MobiDB-lite"/>
    </source>
</evidence>
<sequence>MAWHIACARPSMAAIANAAAGVMAALDSELRARADPFAPSPTAVRVALLEAVRAEAARLKAQRAQLKERAAALIPPGARVMTTSYSSTVLVALAAAAADGRLGAVVCCESRPLCEGVALARALAAAGARDVTVITDAQAAAFLGSVDLVLLGADALSEAGAVNKVGSRLIALAAREEGIPVYACCDSGKISIGGPVEQLVGLGLGSGGGGGGGSIASSGGGVVGSTGVAGGRNQGGAEEHEEKGEDEVTQGWPAQLRAAAAVGGGVTGGGKGAGAGGGIEVRNVYFEAVPLPLLTGGVVTDQGVVAEDDIRAAVASRRRQYLRAFDLATLEHPPRPDVKSGGLGVA</sequence>
<dbReference type="GO" id="GO:0019509">
    <property type="term" value="P:L-methionine salvage from methylthioadenosine"/>
    <property type="evidence" value="ECO:0007669"/>
    <property type="project" value="TreeGrafter"/>
</dbReference>
<dbReference type="Proteomes" id="UP000054498">
    <property type="component" value="Unassembled WGS sequence"/>
</dbReference>
<organism evidence="4 5">
    <name type="scientific">Monoraphidium neglectum</name>
    <dbReference type="NCBI Taxonomy" id="145388"/>
    <lineage>
        <taxon>Eukaryota</taxon>
        <taxon>Viridiplantae</taxon>
        <taxon>Chlorophyta</taxon>
        <taxon>core chlorophytes</taxon>
        <taxon>Chlorophyceae</taxon>
        <taxon>CS clade</taxon>
        <taxon>Sphaeropleales</taxon>
        <taxon>Selenastraceae</taxon>
        <taxon>Monoraphidium</taxon>
    </lineage>
</organism>
<dbReference type="PANTHER" id="PTHR43475:SF1">
    <property type="entry name" value="METHYLTHIORIBOSE-1-PHOSPHATE ISOMERASE"/>
    <property type="match status" value="1"/>
</dbReference>
<evidence type="ECO:0000256" key="1">
    <source>
        <dbReference type="ARBA" id="ARBA00007251"/>
    </source>
</evidence>
<name>A0A0D2NSS2_9CHLO</name>
<dbReference type="GeneID" id="25726802"/>
<comment type="similarity">
    <text evidence="1 2">Belongs to the eIF-2B alpha/beta/delta subunits family.</text>
</comment>
<keyword evidence="4" id="KW-0648">Protein biosynthesis</keyword>
<accession>A0A0D2NSS2</accession>
<gene>
    <name evidence="4" type="ORF">MNEG_0684</name>
</gene>
<dbReference type="GO" id="GO:0003743">
    <property type="term" value="F:translation initiation factor activity"/>
    <property type="evidence" value="ECO:0007669"/>
    <property type="project" value="UniProtKB-KW"/>
</dbReference>
<keyword evidence="4" id="KW-0396">Initiation factor</keyword>
<dbReference type="InterPro" id="IPR042529">
    <property type="entry name" value="IF_2B-like_C"/>
</dbReference>
<dbReference type="KEGG" id="mng:MNEG_0684"/>
<keyword evidence="5" id="KW-1185">Reference proteome</keyword>
<evidence type="ECO:0000313" key="5">
    <source>
        <dbReference type="Proteomes" id="UP000054498"/>
    </source>
</evidence>
<dbReference type="Pfam" id="PF01008">
    <property type="entry name" value="IF-2B"/>
    <property type="match status" value="1"/>
</dbReference>
<evidence type="ECO:0000313" key="4">
    <source>
        <dbReference type="EMBL" id="KIZ07271.1"/>
    </source>
</evidence>
<dbReference type="InterPro" id="IPR037171">
    <property type="entry name" value="NagB/RpiA_transferase-like"/>
</dbReference>
<proteinExistence type="inferred from homology"/>
<dbReference type="STRING" id="145388.A0A0D2NSS2"/>
<dbReference type="SUPFAM" id="SSF100950">
    <property type="entry name" value="NagB/RpiA/CoA transferase-like"/>
    <property type="match status" value="1"/>
</dbReference>
<dbReference type="AlphaFoldDB" id="A0A0D2NSS2"/>
<dbReference type="InterPro" id="IPR000649">
    <property type="entry name" value="IF-2B-related"/>
</dbReference>
<reference evidence="4 5" key="1">
    <citation type="journal article" date="2013" name="BMC Genomics">
        <title>Reconstruction of the lipid metabolism for the microalga Monoraphidium neglectum from its genome sequence reveals characteristics suitable for biofuel production.</title>
        <authorList>
            <person name="Bogen C."/>
            <person name="Al-Dilaimi A."/>
            <person name="Albersmeier A."/>
            <person name="Wichmann J."/>
            <person name="Grundmann M."/>
            <person name="Rupp O."/>
            <person name="Lauersen K.J."/>
            <person name="Blifernez-Klassen O."/>
            <person name="Kalinowski J."/>
            <person name="Goesmann A."/>
            <person name="Mussgnug J.H."/>
            <person name="Kruse O."/>
        </authorList>
    </citation>
    <scope>NUCLEOTIDE SEQUENCE [LARGE SCALE GENOMIC DNA]</scope>
    <source>
        <strain evidence="4 5">SAG 48.87</strain>
    </source>
</reference>
<dbReference type="PANTHER" id="PTHR43475">
    <property type="entry name" value="METHYLTHIORIBOSE-1-PHOSPHATE ISOMERASE"/>
    <property type="match status" value="1"/>
</dbReference>
<dbReference type="Gene3D" id="3.40.50.10470">
    <property type="entry name" value="Translation initiation factor eif-2b, domain 2"/>
    <property type="match status" value="1"/>
</dbReference>